<protein>
    <submittedName>
        <fullName evidence="6">HlyD family secretion protein</fullName>
    </submittedName>
</protein>
<dbReference type="Pfam" id="PF25989">
    <property type="entry name" value="YknX_C"/>
    <property type="match status" value="1"/>
</dbReference>
<keyword evidence="7" id="KW-1185">Reference proteome</keyword>
<dbReference type="OrthoDB" id="9791520at2"/>
<evidence type="ECO:0000256" key="2">
    <source>
        <dbReference type="ARBA" id="ARBA00023054"/>
    </source>
</evidence>
<keyword evidence="4" id="KW-0472">Membrane</keyword>
<keyword evidence="4" id="KW-0812">Transmembrane</keyword>
<evidence type="ECO:0000313" key="7">
    <source>
        <dbReference type="Proteomes" id="UP000199675"/>
    </source>
</evidence>
<evidence type="ECO:0000256" key="4">
    <source>
        <dbReference type="SAM" id="Phobius"/>
    </source>
</evidence>
<dbReference type="PANTHER" id="PTHR32347">
    <property type="entry name" value="EFFLUX SYSTEM COMPONENT YKNX-RELATED"/>
    <property type="match status" value="1"/>
</dbReference>
<feature type="coiled-coil region" evidence="3">
    <location>
        <begin position="101"/>
        <end position="135"/>
    </location>
</feature>
<keyword evidence="2 3" id="KW-0175">Coiled coil</keyword>
<dbReference type="InterPro" id="IPR050465">
    <property type="entry name" value="UPF0194_transport"/>
</dbReference>
<dbReference type="InterPro" id="IPR058637">
    <property type="entry name" value="YknX-like_C"/>
</dbReference>
<gene>
    <name evidence="6" type="ORF">SAMN04487960_103108</name>
</gene>
<dbReference type="EMBL" id="FNNE01000003">
    <property type="protein sequence ID" value="SDW55507.1"/>
    <property type="molecule type" value="Genomic_DNA"/>
</dbReference>
<dbReference type="Gene3D" id="1.10.287.470">
    <property type="entry name" value="Helix hairpin bin"/>
    <property type="match status" value="1"/>
</dbReference>
<evidence type="ECO:0000259" key="5">
    <source>
        <dbReference type="Pfam" id="PF25989"/>
    </source>
</evidence>
<evidence type="ECO:0000313" key="6">
    <source>
        <dbReference type="EMBL" id="SDW55507.1"/>
    </source>
</evidence>
<dbReference type="RefSeq" id="WP_091811946.1">
    <property type="nucleotide sequence ID" value="NZ_FNNE01000003.1"/>
</dbReference>
<dbReference type="Proteomes" id="UP000199675">
    <property type="component" value="Unassembled WGS sequence"/>
</dbReference>
<name>A0A1H2UHF5_9GAMM</name>
<evidence type="ECO:0000256" key="1">
    <source>
        <dbReference type="ARBA" id="ARBA00004196"/>
    </source>
</evidence>
<dbReference type="STRING" id="488533.SAMN04487960_103108"/>
<dbReference type="GO" id="GO:0030313">
    <property type="term" value="C:cell envelope"/>
    <property type="evidence" value="ECO:0007669"/>
    <property type="project" value="UniProtKB-SubCell"/>
</dbReference>
<feature type="transmembrane region" description="Helical" evidence="4">
    <location>
        <begin position="7"/>
        <end position="25"/>
    </location>
</feature>
<keyword evidence="4" id="KW-1133">Transmembrane helix</keyword>
<dbReference type="Gene3D" id="2.40.50.100">
    <property type="match status" value="1"/>
</dbReference>
<reference evidence="6 7" key="1">
    <citation type="submission" date="2016-10" db="EMBL/GenBank/DDBJ databases">
        <authorList>
            <person name="de Groot N.N."/>
        </authorList>
    </citation>
    <scope>NUCLEOTIDE SEQUENCE [LARGE SCALE GENOMIC DNA]</scope>
    <source>
        <strain evidence="6 7">CGMCC 1.7059</strain>
    </source>
</reference>
<dbReference type="AlphaFoldDB" id="A0A1H2UHF5"/>
<dbReference type="PANTHER" id="PTHR32347:SF29">
    <property type="entry name" value="UPF0194 MEMBRANE PROTEIN YBHG"/>
    <property type="match status" value="1"/>
</dbReference>
<evidence type="ECO:0000256" key="3">
    <source>
        <dbReference type="SAM" id="Coils"/>
    </source>
</evidence>
<feature type="domain" description="YknX-like C-terminal permuted SH3-like" evidence="5">
    <location>
        <begin position="329"/>
        <end position="397"/>
    </location>
</feature>
<dbReference type="Gene3D" id="2.40.420.20">
    <property type="match status" value="1"/>
</dbReference>
<dbReference type="Gene3D" id="2.40.30.170">
    <property type="match status" value="1"/>
</dbReference>
<proteinExistence type="predicted"/>
<accession>A0A1H2UHF5</accession>
<organism evidence="6 7">
    <name type="scientific">Marinobacter mobilis</name>
    <dbReference type="NCBI Taxonomy" id="488533"/>
    <lineage>
        <taxon>Bacteria</taxon>
        <taxon>Pseudomonadati</taxon>
        <taxon>Pseudomonadota</taxon>
        <taxon>Gammaproteobacteria</taxon>
        <taxon>Pseudomonadales</taxon>
        <taxon>Marinobacteraceae</taxon>
        <taxon>Marinobacter</taxon>
    </lineage>
</organism>
<sequence length="398" mass="43663">MKSIGRWLFWSGFILLVVVALVFTFRPDPVWVDLTRAQRDTLSVAIVEEGKTRVKDRYVVSSPVAGYLHRLELDVGDTVTRDQLVTVLDPMPVSVLDARSRAEAEARVEAARASLESARQNVSAARADAELARNDYQRLLRLDESNFVSGERLQQAQAATSRADAILRSASFTQEVAAHELAAARIRLEVSAVNAGDQSGLEQVPIRSPVEGRVLGLLRENEGVVQAGTPILEVGDPAALEVVVDVLSFDAVKLRADMPVILTGWGGPELAARVRRVEPVGFEDVSALGVEEQRVQVVVDLIAPREAWESLGDGYRVDAAFILWQGEDVLQIPASAVFRRDGKEWLFVVSEAIARLRQVTTGHSNGLMVVLESGLEEGEWVVRHPDRQLADGQSVRVR</sequence>
<comment type="subcellular location">
    <subcellularLocation>
        <location evidence="1">Cell envelope</location>
    </subcellularLocation>
</comment>